<evidence type="ECO:0000256" key="6">
    <source>
        <dbReference type="ARBA" id="ARBA00023288"/>
    </source>
</evidence>
<dbReference type="GO" id="GO:0005525">
    <property type="term" value="F:GTP binding"/>
    <property type="evidence" value="ECO:0007669"/>
    <property type="project" value="UniProtKB-KW"/>
</dbReference>
<keyword evidence="8" id="KW-0812">Transmembrane</keyword>
<keyword evidence="5 8" id="KW-0472">Membrane</keyword>
<dbReference type="SMART" id="SM00176">
    <property type="entry name" value="RAN"/>
    <property type="match status" value="1"/>
</dbReference>
<evidence type="ECO:0000256" key="4">
    <source>
        <dbReference type="ARBA" id="ARBA00023134"/>
    </source>
</evidence>
<keyword evidence="3" id="KW-0547">Nucleotide-binding</keyword>
<dbReference type="RefSeq" id="XP_004039419.1">
    <property type="nucleotide sequence ID" value="XM_004039371.1"/>
</dbReference>
<dbReference type="InterPro" id="IPR005225">
    <property type="entry name" value="Small_GTP-bd"/>
</dbReference>
<evidence type="ECO:0000256" key="7">
    <source>
        <dbReference type="ARBA" id="ARBA00023289"/>
    </source>
</evidence>
<dbReference type="PROSITE" id="PS51420">
    <property type="entry name" value="RHO"/>
    <property type="match status" value="1"/>
</dbReference>
<name>G0QKZ4_ICHMU</name>
<dbReference type="PRINTS" id="PR00449">
    <property type="entry name" value="RASTRNSFRMNG"/>
</dbReference>
<dbReference type="Gene3D" id="3.40.50.300">
    <property type="entry name" value="P-loop containing nucleotide triphosphate hydrolases"/>
    <property type="match status" value="1"/>
</dbReference>
<evidence type="ECO:0000256" key="2">
    <source>
        <dbReference type="ARBA" id="ARBA00006270"/>
    </source>
</evidence>
<dbReference type="InterPro" id="IPR027417">
    <property type="entry name" value="P-loop_NTPase"/>
</dbReference>
<reference evidence="9 10" key="1">
    <citation type="submission" date="2011-07" db="EMBL/GenBank/DDBJ databases">
        <authorList>
            <person name="Coyne R."/>
            <person name="Brami D."/>
            <person name="Johnson J."/>
            <person name="Hostetler J."/>
            <person name="Hannick L."/>
            <person name="Clark T."/>
            <person name="Cassidy-Hanley D."/>
            <person name="Inman J."/>
        </authorList>
    </citation>
    <scope>NUCLEOTIDE SEQUENCE [LARGE SCALE GENOMIC DNA]</scope>
    <source>
        <strain evidence="9 10">G5</strain>
    </source>
</reference>
<feature type="transmembrane region" description="Helical" evidence="8">
    <location>
        <begin position="189"/>
        <end position="217"/>
    </location>
</feature>
<keyword evidence="9" id="KW-0560">Oxidoreductase</keyword>
<feature type="transmembrane region" description="Helical" evidence="8">
    <location>
        <begin position="232"/>
        <end position="250"/>
    </location>
</feature>
<dbReference type="EC" id="1.6.5.3" evidence="9"/>
<accession>G0QKZ4</accession>
<dbReference type="PANTHER" id="PTHR47979">
    <property type="entry name" value="DRAB11-RELATED"/>
    <property type="match status" value="1"/>
</dbReference>
<keyword evidence="4" id="KW-0342">GTP-binding</keyword>
<evidence type="ECO:0000313" key="10">
    <source>
        <dbReference type="Proteomes" id="UP000008983"/>
    </source>
</evidence>
<dbReference type="FunFam" id="3.40.50.300:FF:000274">
    <property type="entry name" value="ras-related protein RABA5a"/>
    <property type="match status" value="1"/>
</dbReference>
<dbReference type="AlphaFoldDB" id="G0QKZ4"/>
<dbReference type="OrthoDB" id="319528at2759"/>
<dbReference type="Proteomes" id="UP000008983">
    <property type="component" value="Unassembled WGS sequence"/>
</dbReference>
<evidence type="ECO:0000256" key="3">
    <source>
        <dbReference type="ARBA" id="ARBA00022741"/>
    </source>
</evidence>
<dbReference type="GO" id="GO:0016020">
    <property type="term" value="C:membrane"/>
    <property type="evidence" value="ECO:0007669"/>
    <property type="project" value="UniProtKB-SubCell"/>
</dbReference>
<comment type="subcellular location">
    <subcellularLocation>
        <location evidence="1">Membrane</location>
        <topology evidence="1">Lipid-anchor</topology>
    </subcellularLocation>
</comment>
<evidence type="ECO:0000256" key="1">
    <source>
        <dbReference type="ARBA" id="ARBA00004635"/>
    </source>
</evidence>
<dbReference type="GeneID" id="14910316"/>
<dbReference type="InParanoid" id="G0QKZ4"/>
<dbReference type="STRING" id="857967.G0QKZ4"/>
<dbReference type="EMBL" id="GL983202">
    <property type="protein sequence ID" value="EGR34115.1"/>
    <property type="molecule type" value="Genomic_DNA"/>
</dbReference>
<keyword evidence="6" id="KW-0449">Lipoprotein</keyword>
<dbReference type="SMART" id="SM00174">
    <property type="entry name" value="RHO"/>
    <property type="match status" value="1"/>
</dbReference>
<dbReference type="SMART" id="SM00175">
    <property type="entry name" value="RAB"/>
    <property type="match status" value="1"/>
</dbReference>
<dbReference type="SMART" id="SM00173">
    <property type="entry name" value="RAS"/>
    <property type="match status" value="1"/>
</dbReference>
<dbReference type="PROSITE" id="PS51421">
    <property type="entry name" value="RAS"/>
    <property type="match status" value="1"/>
</dbReference>
<gene>
    <name evidence="9" type="ORF">IMG5_023390</name>
</gene>
<dbReference type="eggNOG" id="KOG0087">
    <property type="taxonomic scope" value="Eukaryota"/>
</dbReference>
<evidence type="ECO:0000256" key="8">
    <source>
        <dbReference type="SAM" id="Phobius"/>
    </source>
</evidence>
<keyword evidence="8" id="KW-1133">Transmembrane helix</keyword>
<evidence type="ECO:0000256" key="5">
    <source>
        <dbReference type="ARBA" id="ARBA00023136"/>
    </source>
</evidence>
<feature type="transmembrane region" description="Helical" evidence="8">
    <location>
        <begin position="262"/>
        <end position="282"/>
    </location>
</feature>
<keyword evidence="7" id="KW-0636">Prenylation</keyword>
<dbReference type="NCBIfam" id="TIGR00231">
    <property type="entry name" value="small_GTP"/>
    <property type="match status" value="1"/>
</dbReference>
<dbReference type="SUPFAM" id="SSF52540">
    <property type="entry name" value="P-loop containing nucleoside triphosphate hydrolases"/>
    <property type="match status" value="1"/>
</dbReference>
<evidence type="ECO:0000313" key="9">
    <source>
        <dbReference type="EMBL" id="EGR34115.1"/>
    </source>
</evidence>
<comment type="similarity">
    <text evidence="2">Belongs to the small GTPase superfamily. Rab family.</text>
</comment>
<dbReference type="GO" id="GO:0016491">
    <property type="term" value="F:oxidoreductase activity"/>
    <property type="evidence" value="ECO:0007669"/>
    <property type="project" value="UniProtKB-KW"/>
</dbReference>
<protein>
    <submittedName>
        <fullName evidence="9">Ras-related protein Rab11c, putative</fullName>
        <ecNumber evidence="9">1.6.5.3</ecNumber>
    </submittedName>
</protein>
<sequence length="303" mass="36336">MEIEQCKYNYDFLFKIVLVGDIAVGKSNILSRFTREDFQIDNTSTIGVEFANRVITAEDKIIQLQIWDTAGQETFKAVTQQYFRGAIGAMLIYDISKKSTFQSCEQWLQMIKDYGEKHTQILLVGNKCDLINLRAVSLNEACDFAQACGIQYIEVSALEDVNIDTAFTQLVSGFFKNKINKIKQNKNRYFYILILYIFYFQKYMICVFLMIIILLLIKIKNYKMEFIYQEKIFVVGKMDLVEFCIFYYFFKYKKILINYFIQNFYFFIYNLLICIELFFFSFNQKVNFYIYFFFFEKKKKKKY</sequence>
<dbReference type="PROSITE" id="PS51419">
    <property type="entry name" value="RAB"/>
    <property type="match status" value="1"/>
</dbReference>
<keyword evidence="10" id="KW-1185">Reference proteome</keyword>
<dbReference type="InterPro" id="IPR001806">
    <property type="entry name" value="Small_GTPase"/>
</dbReference>
<dbReference type="Pfam" id="PF00071">
    <property type="entry name" value="Ras"/>
    <property type="match status" value="1"/>
</dbReference>
<dbReference type="GO" id="GO:0003924">
    <property type="term" value="F:GTPase activity"/>
    <property type="evidence" value="ECO:0007669"/>
    <property type="project" value="InterPro"/>
</dbReference>
<dbReference type="InterPro" id="IPR050209">
    <property type="entry name" value="Rab_GTPases_membrane_traffic"/>
</dbReference>
<organism evidence="9 10">
    <name type="scientific">Ichthyophthirius multifiliis</name>
    <name type="common">White spot disease agent</name>
    <name type="synonym">Ich</name>
    <dbReference type="NCBI Taxonomy" id="5932"/>
    <lineage>
        <taxon>Eukaryota</taxon>
        <taxon>Sar</taxon>
        <taxon>Alveolata</taxon>
        <taxon>Ciliophora</taxon>
        <taxon>Intramacronucleata</taxon>
        <taxon>Oligohymenophorea</taxon>
        <taxon>Hymenostomatida</taxon>
        <taxon>Ophryoglenina</taxon>
        <taxon>Ichthyophthirius</taxon>
    </lineage>
</organism>
<proteinExistence type="inferred from homology"/>